<evidence type="ECO:0000256" key="8">
    <source>
        <dbReference type="ARBA" id="ARBA00061030"/>
    </source>
</evidence>
<evidence type="ECO:0000256" key="9">
    <source>
        <dbReference type="PROSITE-ProRule" id="PRU00283"/>
    </source>
</evidence>
<comment type="similarity">
    <text evidence="8">Belongs to the TRAFAC class myosin-kinesin ATPase superfamily. Kinesin family. KIN-13 subfamily.</text>
</comment>
<evidence type="ECO:0000259" key="11">
    <source>
        <dbReference type="PROSITE" id="PS50067"/>
    </source>
</evidence>
<dbReference type="InterPro" id="IPR027417">
    <property type="entry name" value="P-loop_NTPase"/>
</dbReference>
<dbReference type="InterPro" id="IPR036961">
    <property type="entry name" value="Kinesin_motor_dom_sf"/>
</dbReference>
<feature type="region of interest" description="Disordered" evidence="10">
    <location>
        <begin position="493"/>
        <end position="633"/>
    </location>
</feature>
<keyword evidence="3" id="KW-0493">Microtubule</keyword>
<dbReference type="CDD" id="cd01367">
    <property type="entry name" value="KISc_KIF2_like"/>
    <property type="match status" value="1"/>
</dbReference>
<dbReference type="InterPro" id="IPR027640">
    <property type="entry name" value="Kinesin-like_fam"/>
</dbReference>
<evidence type="ECO:0000256" key="1">
    <source>
        <dbReference type="ARBA" id="ARBA00004245"/>
    </source>
</evidence>
<evidence type="ECO:0000256" key="2">
    <source>
        <dbReference type="ARBA" id="ARBA00022490"/>
    </source>
</evidence>
<evidence type="ECO:0000256" key="4">
    <source>
        <dbReference type="ARBA" id="ARBA00022741"/>
    </source>
</evidence>
<gene>
    <name evidence="12" type="ORF">EHUX00137_LOCUS33956</name>
</gene>
<keyword evidence="4 9" id="KW-0547">Nucleotide-binding</keyword>
<dbReference type="EMBL" id="HBIR01043511">
    <property type="protein sequence ID" value="CAE0576802.1"/>
    <property type="molecule type" value="Transcribed_RNA"/>
</dbReference>
<evidence type="ECO:0000256" key="6">
    <source>
        <dbReference type="ARBA" id="ARBA00023175"/>
    </source>
</evidence>
<feature type="compositionally biased region" description="Pro residues" evidence="10">
    <location>
        <begin position="581"/>
        <end position="595"/>
    </location>
</feature>
<keyword evidence="7" id="KW-0206">Cytoskeleton</keyword>
<organism evidence="12">
    <name type="scientific">Emiliania huxleyi</name>
    <name type="common">Coccolithophore</name>
    <name type="synonym">Pontosphaera huxleyi</name>
    <dbReference type="NCBI Taxonomy" id="2903"/>
    <lineage>
        <taxon>Eukaryota</taxon>
        <taxon>Haptista</taxon>
        <taxon>Haptophyta</taxon>
        <taxon>Prymnesiophyceae</taxon>
        <taxon>Isochrysidales</taxon>
        <taxon>Noelaerhabdaceae</taxon>
        <taxon>Emiliania</taxon>
    </lineage>
</organism>
<evidence type="ECO:0000256" key="7">
    <source>
        <dbReference type="ARBA" id="ARBA00023212"/>
    </source>
</evidence>
<dbReference type="InterPro" id="IPR001752">
    <property type="entry name" value="Kinesin_motor_dom"/>
</dbReference>
<dbReference type="GO" id="GO:0007018">
    <property type="term" value="P:microtubule-based movement"/>
    <property type="evidence" value="ECO:0007669"/>
    <property type="project" value="InterPro"/>
</dbReference>
<keyword evidence="5 9" id="KW-0067">ATP-binding</keyword>
<dbReference type="PANTHER" id="PTHR47971:SF8">
    <property type="entry name" value="KINESIN-LIKE PROTEIN"/>
    <property type="match status" value="1"/>
</dbReference>
<name>A0A7S3T898_EMIHU</name>
<dbReference type="Gene3D" id="3.40.850.10">
    <property type="entry name" value="Kinesin motor domain"/>
    <property type="match status" value="1"/>
</dbReference>
<feature type="compositionally biased region" description="Low complexity" evidence="10">
    <location>
        <begin position="569"/>
        <end position="580"/>
    </location>
</feature>
<dbReference type="SUPFAM" id="SSF52540">
    <property type="entry name" value="P-loop containing nucleoside triphosphate hydrolases"/>
    <property type="match status" value="1"/>
</dbReference>
<dbReference type="GO" id="GO:0008017">
    <property type="term" value="F:microtubule binding"/>
    <property type="evidence" value="ECO:0007669"/>
    <property type="project" value="InterPro"/>
</dbReference>
<feature type="region of interest" description="Disordered" evidence="10">
    <location>
        <begin position="76"/>
        <end position="102"/>
    </location>
</feature>
<feature type="compositionally biased region" description="Pro residues" evidence="10">
    <location>
        <begin position="551"/>
        <end position="563"/>
    </location>
</feature>
<dbReference type="GO" id="GO:0005874">
    <property type="term" value="C:microtubule"/>
    <property type="evidence" value="ECO:0007669"/>
    <property type="project" value="UniProtKB-KW"/>
</dbReference>
<feature type="domain" description="Kinesin motor" evidence="11">
    <location>
        <begin position="158"/>
        <end position="490"/>
    </location>
</feature>
<keyword evidence="6 9" id="KW-0505">Motor protein</keyword>
<dbReference type="CDD" id="cd04508">
    <property type="entry name" value="Tudor_SF"/>
    <property type="match status" value="1"/>
</dbReference>
<protein>
    <recommendedName>
        <fullName evidence="11">Kinesin motor domain-containing protein</fullName>
    </recommendedName>
</protein>
<accession>A0A7S3T898</accession>
<dbReference type="GO" id="GO:0007019">
    <property type="term" value="P:microtubule depolymerization"/>
    <property type="evidence" value="ECO:0007669"/>
    <property type="project" value="TreeGrafter"/>
</dbReference>
<comment type="subcellular location">
    <subcellularLocation>
        <location evidence="1">Cytoplasm</location>
        <location evidence="1">Cytoskeleton</location>
    </subcellularLocation>
</comment>
<feature type="compositionally biased region" description="Pro residues" evidence="10">
    <location>
        <begin position="84"/>
        <end position="93"/>
    </location>
</feature>
<dbReference type="PRINTS" id="PR00380">
    <property type="entry name" value="KINESINHEAVY"/>
</dbReference>
<feature type="binding site" evidence="9">
    <location>
        <begin position="254"/>
        <end position="261"/>
    </location>
    <ligand>
        <name>ATP</name>
        <dbReference type="ChEBI" id="CHEBI:30616"/>
    </ligand>
</feature>
<proteinExistence type="inferred from homology"/>
<dbReference type="PROSITE" id="PS50067">
    <property type="entry name" value="KINESIN_MOTOR_2"/>
    <property type="match status" value="1"/>
</dbReference>
<sequence>MDPATLPIYRVGQHVLADFGGLGYFHEAKIENVREDGTYSLVYVKDGLREEGVPACRFRRESGTVEEAGIQVRAHRNQAWAPEPRNPPPAPRPMPRRDLESSPATIKVVKAKPEDKRWAEQRGLAGDEGVFQAMIARYRAGAPPSVSVSVRDTASRASLSVFVRKRPLLDEELRRGGFDVVSTCGEEETARASLVAHEPKVTVDLSRAMENHTYKFDGVYGESATNQQVFDSAVRPMVEHLFASRGHGTCFAYGQTGSGKTMTMEGLGSGEGDNSAGIYSLVADDLFRNVRGAGGGLTVRAGFFEIYRGKCFDLLNKKRSVQVMEDEHGAQHVVGLHQSTLASAEELLLLLSTSDRTTRATAQNTHSSRSHAVLQIEVVEPASESVRCKLSLVDLAGSEWAAKAQSDDRQNRLDGAEINKSLLCLKECIRALGSQSSHVPFRGSKLTQLLKDSFVGENSRTVMIATISPCSVCCEHSLNTLRYAERVKDWQAMDRQEAQPPQPQPQPPRRRSHRPRPPPPPPPAQTQELDSQGPPPPPPPPQQQQQLDQQPSPPPLQPPPPQPVGATLSPSDPTQQQHPQQHPPPPSARLPPKPRVSPQTAPRRPQQDCGAETGAWRGSEGVVPSERPRHSAEQLQAHKAAKVLLDAEEALLEAADLAVRRSSDALTTETTLLEAAQRDGDMEAYTRGLRNLLARRIEQTRLLAAALDKYETKCVAGSTLSLD</sequence>
<evidence type="ECO:0000313" key="12">
    <source>
        <dbReference type="EMBL" id="CAE0576802.1"/>
    </source>
</evidence>
<dbReference type="Pfam" id="PF00225">
    <property type="entry name" value="Kinesin"/>
    <property type="match status" value="1"/>
</dbReference>
<evidence type="ECO:0000256" key="3">
    <source>
        <dbReference type="ARBA" id="ARBA00022701"/>
    </source>
</evidence>
<dbReference type="SMART" id="SM00129">
    <property type="entry name" value="KISc"/>
    <property type="match status" value="1"/>
</dbReference>
<dbReference type="FunFam" id="3.40.850.10:FF:000012">
    <property type="entry name" value="Kinesin-like protein"/>
    <property type="match status" value="1"/>
</dbReference>
<dbReference type="PANTHER" id="PTHR47971">
    <property type="entry name" value="KINESIN-RELATED PROTEIN 6"/>
    <property type="match status" value="1"/>
</dbReference>
<feature type="compositionally biased region" description="Pro residues" evidence="10">
    <location>
        <begin position="533"/>
        <end position="542"/>
    </location>
</feature>
<dbReference type="AlphaFoldDB" id="A0A7S3T898"/>
<dbReference type="GO" id="GO:0005524">
    <property type="term" value="F:ATP binding"/>
    <property type="evidence" value="ECO:0007669"/>
    <property type="project" value="UniProtKB-UniRule"/>
</dbReference>
<evidence type="ECO:0000256" key="5">
    <source>
        <dbReference type="ARBA" id="ARBA00022840"/>
    </source>
</evidence>
<evidence type="ECO:0000256" key="10">
    <source>
        <dbReference type="SAM" id="MobiDB-lite"/>
    </source>
</evidence>
<keyword evidence="2" id="KW-0963">Cytoplasm</keyword>
<dbReference type="GO" id="GO:0003777">
    <property type="term" value="F:microtubule motor activity"/>
    <property type="evidence" value="ECO:0007669"/>
    <property type="project" value="InterPro"/>
</dbReference>
<reference evidence="12" key="1">
    <citation type="submission" date="2021-01" db="EMBL/GenBank/DDBJ databases">
        <authorList>
            <person name="Corre E."/>
            <person name="Pelletier E."/>
            <person name="Niang G."/>
            <person name="Scheremetjew M."/>
            <person name="Finn R."/>
            <person name="Kale V."/>
            <person name="Holt S."/>
            <person name="Cochrane G."/>
            <person name="Meng A."/>
            <person name="Brown T."/>
            <person name="Cohen L."/>
        </authorList>
    </citation>
    <scope>NUCLEOTIDE SEQUENCE</scope>
    <source>
        <strain evidence="12">379</strain>
    </source>
</reference>